<keyword evidence="1" id="KW-0812">Transmembrane</keyword>
<dbReference type="Proteomes" id="UP001228376">
    <property type="component" value="Unassembled WGS sequence"/>
</dbReference>
<evidence type="ECO:0000256" key="1">
    <source>
        <dbReference type="SAM" id="Phobius"/>
    </source>
</evidence>
<dbReference type="EMBL" id="JAROCA020000001">
    <property type="protein sequence ID" value="MDY0404329.1"/>
    <property type="molecule type" value="Genomic_DNA"/>
</dbReference>
<accession>A0ABU5CDB1</accession>
<comment type="caution">
    <text evidence="2">The sequence shown here is derived from an EMBL/GenBank/DDBJ whole genome shotgun (WGS) entry which is preliminary data.</text>
</comment>
<evidence type="ECO:0000313" key="2">
    <source>
        <dbReference type="EMBL" id="MDY0404329.1"/>
    </source>
</evidence>
<organism evidence="2 3">
    <name type="scientific">Tigheibacillus jepli</name>
    <dbReference type="NCBI Taxonomy" id="3035914"/>
    <lineage>
        <taxon>Bacteria</taxon>
        <taxon>Bacillati</taxon>
        <taxon>Bacillota</taxon>
        <taxon>Bacilli</taxon>
        <taxon>Bacillales</taxon>
        <taxon>Bacillaceae</taxon>
        <taxon>Tigheibacillus</taxon>
    </lineage>
</organism>
<sequence length="175" mass="19847">MNVFMTEMPAFIKNELEQLQKIIGPLMKKASKYTLWSWPMIGISLINLFFLLFVWPDMGDNYAALLVFALIGAFGFALSREAKHKKKEIQSLTTSFLSNGLTKAKSYPSRKRKNSRNWCKNSRCAACIISCSFWKWKIELANSRTKAEAPLRLKARRPGTAITRHNACTSTSCAS</sequence>
<evidence type="ECO:0000313" key="3">
    <source>
        <dbReference type="Proteomes" id="UP001228376"/>
    </source>
</evidence>
<protein>
    <submittedName>
        <fullName evidence="2">DUF5392 family protein</fullName>
    </submittedName>
</protein>
<name>A0ABU5CDB1_9BACI</name>
<keyword evidence="1" id="KW-1133">Transmembrane helix</keyword>
<proteinExistence type="predicted"/>
<dbReference type="InterPro" id="IPR020205">
    <property type="entry name" value="Uncharacterised_YwnF_TM"/>
</dbReference>
<dbReference type="Pfam" id="PF17370">
    <property type="entry name" value="DUF5392"/>
    <property type="match status" value="1"/>
</dbReference>
<feature type="transmembrane region" description="Helical" evidence="1">
    <location>
        <begin position="35"/>
        <end position="55"/>
    </location>
</feature>
<gene>
    <name evidence="2" type="ORF">P5G51_001895</name>
</gene>
<reference evidence="2 3" key="1">
    <citation type="submission" date="2023-10" db="EMBL/GenBank/DDBJ databases">
        <title>179-bfca-hs.</title>
        <authorList>
            <person name="Miliotis G."/>
            <person name="Sengupta P."/>
            <person name="Hameed A."/>
            <person name="Chuvochina M."/>
            <person name="Mcdonagh F."/>
            <person name="Simpson A.C."/>
            <person name="Singh N.K."/>
            <person name="Rekha P.D."/>
            <person name="Raman K."/>
            <person name="Hugenholtz P."/>
            <person name="Venkateswaran K."/>
        </authorList>
    </citation>
    <scope>NUCLEOTIDE SEQUENCE [LARGE SCALE GENOMIC DNA]</scope>
    <source>
        <strain evidence="2 3">179-BFC-A-HS</strain>
    </source>
</reference>
<keyword evidence="1" id="KW-0472">Membrane</keyword>
<feature type="transmembrane region" description="Helical" evidence="1">
    <location>
        <begin position="61"/>
        <end position="78"/>
    </location>
</feature>
<keyword evidence="3" id="KW-1185">Reference proteome</keyword>